<gene>
    <name evidence="5" type="ORF">RIF29_45987</name>
    <name evidence="4" type="ORF">RIF29_47806</name>
    <name evidence="3" type="ORF">RIF29_48389</name>
    <name evidence="2" type="ORF">RIF29_48422</name>
</gene>
<accession>A0AAN9DS87</accession>
<evidence type="ECO:0000313" key="4">
    <source>
        <dbReference type="EMBL" id="KAK7232543.1"/>
    </source>
</evidence>
<dbReference type="EMBL" id="JAYWIO010000153">
    <property type="protein sequence ID" value="KAK7231339.1"/>
    <property type="molecule type" value="Genomic_DNA"/>
</dbReference>
<feature type="region of interest" description="Disordered" evidence="1">
    <location>
        <begin position="1"/>
        <end position="20"/>
    </location>
</feature>
<dbReference type="Proteomes" id="UP001372338">
    <property type="component" value="Unassembled WGS sequence"/>
</dbReference>
<evidence type="ECO:0000313" key="2">
    <source>
        <dbReference type="EMBL" id="KAK7231247.1"/>
    </source>
</evidence>
<dbReference type="AlphaFoldDB" id="A0AAN9DS87"/>
<dbReference type="EMBL" id="JAYWIO010000156">
    <property type="protein sequence ID" value="KAK7231247.1"/>
    <property type="molecule type" value="Genomic_DNA"/>
</dbReference>
<protein>
    <submittedName>
        <fullName evidence="4">Uncharacterized protein</fullName>
    </submittedName>
</protein>
<keyword evidence="6" id="KW-1185">Reference proteome</keyword>
<evidence type="ECO:0000313" key="3">
    <source>
        <dbReference type="EMBL" id="KAK7231339.1"/>
    </source>
</evidence>
<evidence type="ECO:0000313" key="6">
    <source>
        <dbReference type="Proteomes" id="UP001372338"/>
    </source>
</evidence>
<evidence type="ECO:0000256" key="1">
    <source>
        <dbReference type="SAM" id="MobiDB-lite"/>
    </source>
</evidence>
<sequence>MPKIESSTDEALPASDLPIPVSSSSIDLGSESVLSSPVTLTEEVALFDEVTEAKVAVFFFEEVAGLLVTKADLTAYEPKP</sequence>
<evidence type="ECO:0000313" key="5">
    <source>
        <dbReference type="EMBL" id="KAK7235892.1"/>
    </source>
</evidence>
<comment type="caution">
    <text evidence="4">The sequence shown here is derived from an EMBL/GenBank/DDBJ whole genome shotgun (WGS) entry which is preliminary data.</text>
</comment>
<reference evidence="4 6" key="1">
    <citation type="submission" date="2024-01" db="EMBL/GenBank/DDBJ databases">
        <title>The genomes of 5 underutilized Papilionoideae crops provide insights into root nodulation and disease resistanc.</title>
        <authorList>
            <person name="Yuan L."/>
        </authorList>
    </citation>
    <scope>NUCLEOTIDE SEQUENCE [LARGE SCALE GENOMIC DNA]</scope>
    <source>
        <strain evidence="4">ZHUSHIDOU_FW_LH</strain>
        <tissue evidence="4">Leaf</tissue>
    </source>
</reference>
<organism evidence="4 6">
    <name type="scientific">Crotalaria pallida</name>
    <name type="common">Smooth rattlebox</name>
    <name type="synonym">Crotalaria striata</name>
    <dbReference type="NCBI Taxonomy" id="3830"/>
    <lineage>
        <taxon>Eukaryota</taxon>
        <taxon>Viridiplantae</taxon>
        <taxon>Streptophyta</taxon>
        <taxon>Embryophyta</taxon>
        <taxon>Tracheophyta</taxon>
        <taxon>Spermatophyta</taxon>
        <taxon>Magnoliopsida</taxon>
        <taxon>eudicotyledons</taxon>
        <taxon>Gunneridae</taxon>
        <taxon>Pentapetalae</taxon>
        <taxon>rosids</taxon>
        <taxon>fabids</taxon>
        <taxon>Fabales</taxon>
        <taxon>Fabaceae</taxon>
        <taxon>Papilionoideae</taxon>
        <taxon>50 kb inversion clade</taxon>
        <taxon>genistoids sensu lato</taxon>
        <taxon>core genistoids</taxon>
        <taxon>Crotalarieae</taxon>
        <taxon>Crotalaria</taxon>
    </lineage>
</organism>
<proteinExistence type="predicted"/>
<dbReference type="EMBL" id="JAYWIO010000040">
    <property type="protein sequence ID" value="KAK7235892.1"/>
    <property type="molecule type" value="Genomic_DNA"/>
</dbReference>
<dbReference type="EMBL" id="JAYWIO010000107">
    <property type="protein sequence ID" value="KAK7232543.1"/>
    <property type="molecule type" value="Genomic_DNA"/>
</dbReference>
<name>A0AAN9DS87_CROPI</name>